<comment type="caution">
    <text evidence="2">The sequence shown here is derived from an EMBL/GenBank/DDBJ whole genome shotgun (WGS) entry which is preliminary data.</text>
</comment>
<organism evidence="2 3">
    <name type="scientific">Merdimmobilis hominis</name>
    <dbReference type="NCBI Taxonomy" id="2897707"/>
    <lineage>
        <taxon>Bacteria</taxon>
        <taxon>Bacillati</taxon>
        <taxon>Bacillota</taxon>
        <taxon>Clostridia</taxon>
        <taxon>Eubacteriales</taxon>
        <taxon>Oscillospiraceae</taxon>
        <taxon>Merdimmobilis</taxon>
    </lineage>
</organism>
<gene>
    <name evidence="2" type="ORF">H6A12_04955</name>
</gene>
<reference evidence="2" key="2">
    <citation type="journal article" date="2021" name="Sci. Rep.">
        <title>The distribution of antibiotic resistance genes in chicken gut microbiota commensals.</title>
        <authorList>
            <person name="Juricova H."/>
            <person name="Matiasovicova J."/>
            <person name="Kubasova T."/>
            <person name="Cejkova D."/>
            <person name="Rychlik I."/>
        </authorList>
    </citation>
    <scope>NUCLEOTIDE SEQUENCE</scope>
    <source>
        <strain evidence="2">An559</strain>
    </source>
</reference>
<dbReference type="EMBL" id="JACJKY010000006">
    <property type="protein sequence ID" value="MBM6920504.1"/>
    <property type="molecule type" value="Genomic_DNA"/>
</dbReference>
<dbReference type="AlphaFoldDB" id="A0A938X6P0"/>
<sequence length="422" mass="48487">MNVYRFINSKDIREHLETIKYPFGSLEAAWIIYQCRFASLEEKHAAWRELIRTMPDCAIEERPNTEAHDSLHRFLAAYMKRETKLLHVFCENDGGIYRWMECQEDGERFEHPGIYSDYAKCYDQISREISDNEDGEIAGYLVTKTYPDAEEPCMQSKLSAEGELLSVRESQAGPDPFEGLFFVFPTPFQKGDIVWEPNTQGYCKGPFVLTGVSGEAEAPGHRRGGDNSDMTAWGYFQDESGNIYHETMWNYMNLEYYRGPLTGKRRVLRALGNCLKGEIDEGLFARAYHAILTEEYAGSLVPRDITKEGMTLAALCEPEPVRLWLDDLRKAPTGYKWCTSVNAAIRCIELCEKAGCTIELIDCDHDLGDYAKDGGDGIRLIDWLAERGTFYRIELHTMNPVGRENMQREIDRYWPARREKEG</sequence>
<keyword evidence="3" id="KW-1185">Reference proteome</keyword>
<name>A0A938X6P0_9FIRM</name>
<proteinExistence type="predicted"/>
<evidence type="ECO:0000313" key="2">
    <source>
        <dbReference type="EMBL" id="MBM6920504.1"/>
    </source>
</evidence>
<dbReference type="Proteomes" id="UP000774750">
    <property type="component" value="Unassembled WGS sequence"/>
</dbReference>
<dbReference type="Pfam" id="PF20274">
    <property type="entry name" value="cREC_REC"/>
    <property type="match status" value="1"/>
</dbReference>
<accession>A0A938X6P0</accession>
<feature type="domain" description="Cyclic-phosphate processing Receiver" evidence="1">
    <location>
        <begin position="322"/>
        <end position="411"/>
    </location>
</feature>
<dbReference type="RefSeq" id="WP_204445452.1">
    <property type="nucleotide sequence ID" value="NZ_JACJKY010000006.1"/>
</dbReference>
<evidence type="ECO:0000259" key="1">
    <source>
        <dbReference type="Pfam" id="PF20274"/>
    </source>
</evidence>
<protein>
    <recommendedName>
        <fullName evidence="1">Cyclic-phosphate processing Receiver domain-containing protein</fullName>
    </recommendedName>
</protein>
<evidence type="ECO:0000313" key="3">
    <source>
        <dbReference type="Proteomes" id="UP000774750"/>
    </source>
</evidence>
<reference evidence="2" key="1">
    <citation type="submission" date="2020-08" db="EMBL/GenBank/DDBJ databases">
        <authorList>
            <person name="Cejkova D."/>
            <person name="Kubasova T."/>
            <person name="Jahodarova E."/>
            <person name="Rychlik I."/>
        </authorList>
    </citation>
    <scope>NUCLEOTIDE SEQUENCE</scope>
    <source>
        <strain evidence="2">An559</strain>
    </source>
</reference>
<dbReference type="InterPro" id="IPR046909">
    <property type="entry name" value="cREC_REC"/>
</dbReference>